<sequence length="91" mass="9745">MIGRYASSTRTTRNPALVHRVHILVALEQLSNLPAFAGAAAKELHLEVRLFRSVEDKRLHVLAHCAAGVVAPAALIGVEGVGVRSRGEVSR</sequence>
<protein>
    <submittedName>
        <fullName evidence="1">Uncharacterized protein</fullName>
    </submittedName>
</protein>
<dbReference type="EMBL" id="MU266438">
    <property type="protein sequence ID" value="KAH7923926.1"/>
    <property type="molecule type" value="Genomic_DNA"/>
</dbReference>
<evidence type="ECO:0000313" key="1">
    <source>
        <dbReference type="EMBL" id="KAH7923926.1"/>
    </source>
</evidence>
<name>A0ACB8BFG4_9AGAM</name>
<evidence type="ECO:0000313" key="2">
    <source>
        <dbReference type="Proteomes" id="UP000790709"/>
    </source>
</evidence>
<keyword evidence="2" id="KW-1185">Reference proteome</keyword>
<proteinExistence type="predicted"/>
<gene>
    <name evidence="1" type="ORF">BV22DRAFT_1035751</name>
</gene>
<accession>A0ACB8BFG4</accession>
<organism evidence="1 2">
    <name type="scientific">Leucogyrophana mollusca</name>
    <dbReference type="NCBI Taxonomy" id="85980"/>
    <lineage>
        <taxon>Eukaryota</taxon>
        <taxon>Fungi</taxon>
        <taxon>Dikarya</taxon>
        <taxon>Basidiomycota</taxon>
        <taxon>Agaricomycotina</taxon>
        <taxon>Agaricomycetes</taxon>
        <taxon>Agaricomycetidae</taxon>
        <taxon>Boletales</taxon>
        <taxon>Boletales incertae sedis</taxon>
        <taxon>Leucogyrophana</taxon>
    </lineage>
</organism>
<dbReference type="Proteomes" id="UP000790709">
    <property type="component" value="Unassembled WGS sequence"/>
</dbReference>
<reference evidence="1" key="1">
    <citation type="journal article" date="2021" name="New Phytol.">
        <title>Evolutionary innovations through gain and loss of genes in the ectomycorrhizal Boletales.</title>
        <authorList>
            <person name="Wu G."/>
            <person name="Miyauchi S."/>
            <person name="Morin E."/>
            <person name="Kuo A."/>
            <person name="Drula E."/>
            <person name="Varga T."/>
            <person name="Kohler A."/>
            <person name="Feng B."/>
            <person name="Cao Y."/>
            <person name="Lipzen A."/>
            <person name="Daum C."/>
            <person name="Hundley H."/>
            <person name="Pangilinan J."/>
            <person name="Johnson J."/>
            <person name="Barry K."/>
            <person name="LaButti K."/>
            <person name="Ng V."/>
            <person name="Ahrendt S."/>
            <person name="Min B."/>
            <person name="Choi I.G."/>
            <person name="Park H."/>
            <person name="Plett J.M."/>
            <person name="Magnuson J."/>
            <person name="Spatafora J.W."/>
            <person name="Nagy L.G."/>
            <person name="Henrissat B."/>
            <person name="Grigoriev I.V."/>
            <person name="Yang Z.L."/>
            <person name="Xu J."/>
            <person name="Martin F.M."/>
        </authorList>
    </citation>
    <scope>NUCLEOTIDE SEQUENCE</scope>
    <source>
        <strain evidence="1">KUC20120723A-06</strain>
    </source>
</reference>
<comment type="caution">
    <text evidence="1">The sequence shown here is derived from an EMBL/GenBank/DDBJ whole genome shotgun (WGS) entry which is preliminary data.</text>
</comment>